<evidence type="ECO:0000313" key="1">
    <source>
        <dbReference type="EMBL" id="KAJ9056935.1"/>
    </source>
</evidence>
<dbReference type="EMBL" id="QTSX02005846">
    <property type="protein sequence ID" value="KAJ9056935.1"/>
    <property type="molecule type" value="Genomic_DNA"/>
</dbReference>
<proteinExistence type="predicted"/>
<keyword evidence="2" id="KW-1185">Reference proteome</keyword>
<sequence length="364" mass="40467">MDVDSGVNAETVVSIQPNHSGLSVVIHPLALLNITDHFTRIQVQATSQKEHSKVIGILLGTQAGRKISICNSFEVKAQLSQGNADCEYPEIIVDETYLSSKQEHIKQVFPKLDAIGWYSIGIEPTINELELQEKYFQPRIDSPLFLQFNALALLKQGSSMKPSLKNRTDLPLAIYEPFYDVTRTIFIEVPDYAVETESTQRMALAAMAQAEGASTSGPVPMEESELAVIQDSPALLHLNRQRATVSMLQSRIKLLMLYLQDVNDGVLPPDHEIMREINSLVSQLPFSQGNTNQDLPKATSNLLYREFNDILLGSYLSSLTECSSQLVNLTNSAQTLRLYSLRSRSIPAEPSSKNRAGGPRRSRH</sequence>
<reference evidence="1" key="1">
    <citation type="submission" date="2022-04" db="EMBL/GenBank/DDBJ databases">
        <title>Genome of the entomopathogenic fungus Entomophthora muscae.</title>
        <authorList>
            <person name="Elya C."/>
            <person name="Lovett B.R."/>
            <person name="Lee E."/>
            <person name="Macias A.M."/>
            <person name="Hajek A.E."/>
            <person name="De Bivort B.L."/>
            <person name="Kasson M.T."/>
            <person name="De Fine Licht H.H."/>
            <person name="Stajich J.E."/>
        </authorList>
    </citation>
    <scope>NUCLEOTIDE SEQUENCE</scope>
    <source>
        <strain evidence="1">Berkeley</strain>
    </source>
</reference>
<comment type="caution">
    <text evidence="1">The sequence shown here is derived from an EMBL/GenBank/DDBJ whole genome shotgun (WGS) entry which is preliminary data.</text>
</comment>
<accession>A0ACC2S3T0</accession>
<organism evidence="1 2">
    <name type="scientific">Entomophthora muscae</name>
    <dbReference type="NCBI Taxonomy" id="34485"/>
    <lineage>
        <taxon>Eukaryota</taxon>
        <taxon>Fungi</taxon>
        <taxon>Fungi incertae sedis</taxon>
        <taxon>Zoopagomycota</taxon>
        <taxon>Entomophthoromycotina</taxon>
        <taxon>Entomophthoromycetes</taxon>
        <taxon>Entomophthorales</taxon>
        <taxon>Entomophthoraceae</taxon>
        <taxon>Entomophthora</taxon>
    </lineage>
</organism>
<dbReference type="Proteomes" id="UP001165960">
    <property type="component" value="Unassembled WGS sequence"/>
</dbReference>
<protein>
    <submittedName>
        <fullName evidence="1">Uncharacterized protein</fullName>
    </submittedName>
</protein>
<evidence type="ECO:0000313" key="2">
    <source>
        <dbReference type="Proteomes" id="UP001165960"/>
    </source>
</evidence>
<name>A0ACC2S3T0_9FUNG</name>
<gene>
    <name evidence="1" type="ORF">DSO57_1027377</name>
</gene>